<dbReference type="Proteomes" id="UP000002212">
    <property type="component" value="Chromosome"/>
</dbReference>
<proteinExistence type="inferred from homology"/>
<evidence type="ECO:0000256" key="3">
    <source>
        <dbReference type="ARBA" id="ARBA00022598"/>
    </source>
</evidence>
<evidence type="ECO:0000256" key="2">
    <source>
        <dbReference type="ARBA" id="ARBA00013275"/>
    </source>
</evidence>
<keyword evidence="8" id="KW-0472">Membrane</keyword>
<dbReference type="InterPro" id="IPR025110">
    <property type="entry name" value="AMP-bd_C"/>
</dbReference>
<keyword evidence="6" id="KW-0007">Acetylation</keyword>
<dbReference type="HOGENOM" id="CLU_000022_3_6_11"/>
<organism evidence="12 13">
    <name type="scientific">Rhodococcus opacus (strain B4)</name>
    <dbReference type="NCBI Taxonomy" id="632772"/>
    <lineage>
        <taxon>Bacteria</taxon>
        <taxon>Bacillati</taxon>
        <taxon>Actinomycetota</taxon>
        <taxon>Actinomycetes</taxon>
        <taxon>Mycobacteriales</taxon>
        <taxon>Nocardiaceae</taxon>
        <taxon>Rhodococcus</taxon>
    </lineage>
</organism>
<dbReference type="GO" id="GO:0003987">
    <property type="term" value="F:acetate-CoA ligase activity"/>
    <property type="evidence" value="ECO:0007669"/>
    <property type="project" value="UniProtKB-EC"/>
</dbReference>
<comment type="similarity">
    <text evidence="1">Belongs to the ATP-dependent AMP-binding enzyme family.</text>
</comment>
<dbReference type="InterPro" id="IPR042099">
    <property type="entry name" value="ANL_N_sf"/>
</dbReference>
<feature type="transmembrane region" description="Helical" evidence="8">
    <location>
        <begin position="149"/>
        <end position="172"/>
    </location>
</feature>
<gene>
    <name evidence="12" type="ordered locus">ROP_28900</name>
</gene>
<evidence type="ECO:0000256" key="5">
    <source>
        <dbReference type="ARBA" id="ARBA00022840"/>
    </source>
</evidence>
<keyword evidence="8" id="KW-0812">Transmembrane</keyword>
<dbReference type="InterPro" id="IPR020845">
    <property type="entry name" value="AMP-binding_CS"/>
</dbReference>
<dbReference type="Pfam" id="PF16177">
    <property type="entry name" value="ACAS_N"/>
    <property type="match status" value="1"/>
</dbReference>
<name>C1B5L1_RHOOB</name>
<dbReference type="PANTHER" id="PTHR24095:SF14">
    <property type="entry name" value="ACETYL-COENZYME A SYNTHETASE 1"/>
    <property type="match status" value="1"/>
</dbReference>
<sequence length="654" mass="70936">MTKSQQDDTARYAWVPNQSVVERSRLLAAMGRWGHESVEELNRSAVADPERFWRAVVDDLEITFDAPFEKVRDESDGKPFPRWFTGGHLNIANLCAHRHAVGQLVDKTAVVYEGDNGQRRTLTYAELDREVRRFAANLTQLGVTRGDRVVLFIPAVPEAVVAFLAIAMIGAISVPTFTGYAPDALATRLQDSEAVMLITADGTTRRGKHVPMKDTADQALESAPSVRTVVVLRHIGTDVAMAAGRDVYFDDLDPDPAPVETAATEANDPLTIVYTSGTTGRPKGIVHSHAGFGVKAAVDFAYGFDVHADDVVSWITDLGWLVGPLLMTGPLQLGATIVMIEGLPTYPTADRMWEIVERNGVTVQGIAPTAARALMAGGGGAVREMPTLRSFVSTGEAWDEPTWWWLFQEVGRSRRPIINYSGGTEVGGGIVIGYPFLPTAAAAFNGALPGVDAVVLGEDGAPIVGEVGELAVRNTFPGMTHGFWQDRDRYLETYWKRWDEVWVHGDLASVDAAGVWRIHGRSDDTIKLSGRRVGPAEIEAALLRDPRIGEVAVIGVPDELRGQRAVAFAVVREGGVDLDDLQATALRNAGKSFAPTVHTVATLPKTKNGKIMRRAIRSRFLGEPVGDMSSLDPATPLEDIPLHNMSEKSVEVVQ</sequence>
<evidence type="ECO:0000313" key="12">
    <source>
        <dbReference type="EMBL" id="BAH51137.1"/>
    </source>
</evidence>
<evidence type="ECO:0000256" key="7">
    <source>
        <dbReference type="SAM" id="MobiDB-lite"/>
    </source>
</evidence>
<dbReference type="Pfam" id="PF13193">
    <property type="entry name" value="AMP-binding_C"/>
    <property type="match status" value="1"/>
</dbReference>
<dbReference type="InterPro" id="IPR045851">
    <property type="entry name" value="AMP-bd_C_sf"/>
</dbReference>
<dbReference type="PANTHER" id="PTHR24095">
    <property type="entry name" value="ACETYL-COENZYME A SYNTHETASE"/>
    <property type="match status" value="1"/>
</dbReference>
<evidence type="ECO:0000256" key="1">
    <source>
        <dbReference type="ARBA" id="ARBA00006432"/>
    </source>
</evidence>
<dbReference type="PROSITE" id="PS00455">
    <property type="entry name" value="AMP_BINDING"/>
    <property type="match status" value="1"/>
</dbReference>
<keyword evidence="3 12" id="KW-0436">Ligase</keyword>
<dbReference type="Gene3D" id="3.30.300.30">
    <property type="match status" value="1"/>
</dbReference>
<accession>C1B5L1</accession>
<evidence type="ECO:0000256" key="4">
    <source>
        <dbReference type="ARBA" id="ARBA00022741"/>
    </source>
</evidence>
<dbReference type="PATRIC" id="fig|632772.20.peg.3019"/>
<evidence type="ECO:0000256" key="6">
    <source>
        <dbReference type="ARBA" id="ARBA00022990"/>
    </source>
</evidence>
<dbReference type="GO" id="GO:0006085">
    <property type="term" value="P:acetyl-CoA biosynthetic process"/>
    <property type="evidence" value="ECO:0007669"/>
    <property type="project" value="TreeGrafter"/>
</dbReference>
<evidence type="ECO:0000259" key="11">
    <source>
        <dbReference type="Pfam" id="PF16177"/>
    </source>
</evidence>
<dbReference type="AlphaFoldDB" id="C1B5L1"/>
<reference evidence="12 13" key="1">
    <citation type="submission" date="2009-03" db="EMBL/GenBank/DDBJ databases">
        <title>Comparison of the complete genome sequences of Rhodococcus erythropolis PR4 and Rhodococcus opacus B4.</title>
        <authorList>
            <person name="Takarada H."/>
            <person name="Sekine M."/>
            <person name="Hosoyama A."/>
            <person name="Yamada R."/>
            <person name="Fujisawa T."/>
            <person name="Omata S."/>
            <person name="Shimizu A."/>
            <person name="Tsukatani N."/>
            <person name="Tanikawa S."/>
            <person name="Fujita N."/>
            <person name="Harayama S."/>
        </authorList>
    </citation>
    <scope>NUCLEOTIDE SEQUENCE [LARGE SCALE GENOMIC DNA]</scope>
    <source>
        <strain evidence="12 13">B4</strain>
    </source>
</reference>
<keyword evidence="4" id="KW-0547">Nucleotide-binding</keyword>
<keyword evidence="5" id="KW-0067">ATP-binding</keyword>
<feature type="compositionally biased region" description="Basic and acidic residues" evidence="7">
    <location>
        <begin position="645"/>
        <end position="654"/>
    </location>
</feature>
<dbReference type="Pfam" id="PF00501">
    <property type="entry name" value="AMP-binding"/>
    <property type="match status" value="1"/>
</dbReference>
<dbReference type="InterPro" id="IPR000873">
    <property type="entry name" value="AMP-dep_synth/lig_dom"/>
</dbReference>
<evidence type="ECO:0000259" key="9">
    <source>
        <dbReference type="Pfam" id="PF00501"/>
    </source>
</evidence>
<evidence type="ECO:0000313" key="13">
    <source>
        <dbReference type="Proteomes" id="UP000002212"/>
    </source>
</evidence>
<dbReference type="EMBL" id="AP011115">
    <property type="protein sequence ID" value="BAH51137.1"/>
    <property type="molecule type" value="Genomic_DNA"/>
</dbReference>
<dbReference type="EC" id="6.2.1.1" evidence="2"/>
<feature type="domain" description="Acetyl-coenzyme A synthetase N-terminal" evidence="11">
    <location>
        <begin position="39"/>
        <end position="95"/>
    </location>
</feature>
<dbReference type="SUPFAM" id="SSF56801">
    <property type="entry name" value="Acetyl-CoA synthetase-like"/>
    <property type="match status" value="1"/>
</dbReference>
<dbReference type="RefSeq" id="WP_012690093.1">
    <property type="nucleotide sequence ID" value="NC_012522.1"/>
</dbReference>
<evidence type="ECO:0000256" key="8">
    <source>
        <dbReference type="SAM" id="Phobius"/>
    </source>
</evidence>
<dbReference type="GO" id="GO:0005524">
    <property type="term" value="F:ATP binding"/>
    <property type="evidence" value="ECO:0007669"/>
    <property type="project" value="UniProtKB-KW"/>
</dbReference>
<protein>
    <recommendedName>
        <fullName evidence="2">acetate--CoA ligase</fullName>
        <ecNumber evidence="2">6.2.1.1</ecNumber>
    </recommendedName>
</protein>
<dbReference type="OrthoDB" id="9803968at2"/>
<feature type="domain" description="AMP-binding enzyme C-terminal" evidence="10">
    <location>
        <begin position="537"/>
        <end position="610"/>
    </location>
</feature>
<feature type="region of interest" description="Disordered" evidence="7">
    <location>
        <begin position="625"/>
        <end position="654"/>
    </location>
</feature>
<dbReference type="Gene3D" id="3.40.50.12780">
    <property type="entry name" value="N-terminal domain of ligase-like"/>
    <property type="match status" value="1"/>
</dbReference>
<evidence type="ECO:0000259" key="10">
    <source>
        <dbReference type="Pfam" id="PF13193"/>
    </source>
</evidence>
<dbReference type="KEGG" id="rop:ROP_28900"/>
<feature type="domain" description="AMP-dependent synthetase/ligase" evidence="9">
    <location>
        <begin position="100"/>
        <end position="484"/>
    </location>
</feature>
<dbReference type="InterPro" id="IPR032387">
    <property type="entry name" value="ACAS_N"/>
</dbReference>
<keyword evidence="8" id="KW-1133">Transmembrane helix</keyword>
<dbReference type="STRING" id="632772.ROP_28900"/>